<keyword evidence="2" id="KW-0479">Metal-binding</keyword>
<accession>A0A072PJC1</accession>
<evidence type="ECO:0000256" key="1">
    <source>
        <dbReference type="ARBA" id="ARBA00004123"/>
    </source>
</evidence>
<dbReference type="RefSeq" id="XP_013261998.1">
    <property type="nucleotide sequence ID" value="XM_013406544.1"/>
</dbReference>
<feature type="compositionally biased region" description="Basic and acidic residues" evidence="9">
    <location>
        <begin position="151"/>
        <end position="161"/>
    </location>
</feature>
<proteinExistence type="predicted"/>
<feature type="transmembrane region" description="Helical" evidence="10">
    <location>
        <begin position="526"/>
        <end position="547"/>
    </location>
</feature>
<dbReference type="Gene3D" id="4.10.240.10">
    <property type="entry name" value="Zn(2)-C6 fungal-type DNA-binding domain"/>
    <property type="match status" value="1"/>
</dbReference>
<keyword evidence="6" id="KW-0804">Transcription</keyword>
<dbReference type="InterPro" id="IPR007219">
    <property type="entry name" value="XnlR_reg_dom"/>
</dbReference>
<gene>
    <name evidence="12" type="ORF">A1O9_04252</name>
</gene>
<keyword evidence="10" id="KW-0472">Membrane</keyword>
<evidence type="ECO:0000256" key="5">
    <source>
        <dbReference type="ARBA" id="ARBA00023125"/>
    </source>
</evidence>
<evidence type="ECO:0000313" key="13">
    <source>
        <dbReference type="Proteomes" id="UP000027920"/>
    </source>
</evidence>
<keyword evidence="10" id="KW-1133">Transmembrane helix</keyword>
<keyword evidence="13" id="KW-1185">Reference proteome</keyword>
<evidence type="ECO:0000256" key="2">
    <source>
        <dbReference type="ARBA" id="ARBA00022723"/>
    </source>
</evidence>
<dbReference type="OrthoDB" id="189997at2759"/>
<dbReference type="AlphaFoldDB" id="A0A072PJC1"/>
<feature type="domain" description="Zn(2)-C6 fungal-type" evidence="11">
    <location>
        <begin position="28"/>
        <end position="58"/>
    </location>
</feature>
<dbReference type="EMBL" id="AMGV01000003">
    <property type="protein sequence ID" value="KEF59408.1"/>
    <property type="molecule type" value="Genomic_DNA"/>
</dbReference>
<comment type="subcellular location">
    <subcellularLocation>
        <location evidence="1">Nucleus</location>
    </subcellularLocation>
</comment>
<dbReference type="STRING" id="1182545.A0A072PJC1"/>
<dbReference type="Pfam" id="PF04082">
    <property type="entry name" value="Fungal_trans"/>
    <property type="match status" value="1"/>
</dbReference>
<evidence type="ECO:0000313" key="12">
    <source>
        <dbReference type="EMBL" id="KEF59408.1"/>
    </source>
</evidence>
<dbReference type="GO" id="GO:0043565">
    <property type="term" value="F:sequence-specific DNA binding"/>
    <property type="evidence" value="ECO:0007669"/>
    <property type="project" value="TreeGrafter"/>
</dbReference>
<comment type="caution">
    <text evidence="12">The sequence shown here is derived from an EMBL/GenBank/DDBJ whole genome shotgun (WGS) entry which is preliminary data.</text>
</comment>
<dbReference type="GO" id="GO:0006351">
    <property type="term" value="P:DNA-templated transcription"/>
    <property type="evidence" value="ECO:0007669"/>
    <property type="project" value="InterPro"/>
</dbReference>
<evidence type="ECO:0000256" key="7">
    <source>
        <dbReference type="ARBA" id="ARBA00023242"/>
    </source>
</evidence>
<dbReference type="PANTHER" id="PTHR47782:SF12">
    <property type="entry name" value="ZN(II)2CYS6 TRANSCRIPTION FACTOR (EUROFUNG)"/>
    <property type="match status" value="1"/>
</dbReference>
<evidence type="ECO:0000259" key="11">
    <source>
        <dbReference type="PROSITE" id="PS50048"/>
    </source>
</evidence>
<organism evidence="12 13">
    <name type="scientific">Exophiala aquamarina CBS 119918</name>
    <dbReference type="NCBI Taxonomy" id="1182545"/>
    <lineage>
        <taxon>Eukaryota</taxon>
        <taxon>Fungi</taxon>
        <taxon>Dikarya</taxon>
        <taxon>Ascomycota</taxon>
        <taxon>Pezizomycotina</taxon>
        <taxon>Eurotiomycetes</taxon>
        <taxon>Chaetothyriomycetidae</taxon>
        <taxon>Chaetothyriales</taxon>
        <taxon>Herpotrichiellaceae</taxon>
        <taxon>Exophiala</taxon>
    </lineage>
</organism>
<dbReference type="CDD" id="cd00067">
    <property type="entry name" value="GAL4"/>
    <property type="match status" value="1"/>
</dbReference>
<dbReference type="SUPFAM" id="SSF57701">
    <property type="entry name" value="Zn2/Cys6 DNA-binding domain"/>
    <property type="match status" value="1"/>
</dbReference>
<sequence length="775" mass="86356">MDEDLQSRSTEGSPTLSRAAKRPRTTLACQRCKSRKQKCDGREPSCSQCVRVSGTCQYVASTVPRPTEQRAYVKALESRVADLEGRLKRAERSANSVESQESYRLGDLPRESSLSSTIRDLSLNASGYSYLGGTSNITIARVLEPVLHIDRSQERPHDDTRPYASDGDPLVTRNFSSSDDEDAFDVASFSDPLIGKLFRAYIEYVSLIFPIMHSQRLHNMHERRDKPNGLFEVAVLHLMYALGGITLTLSGNKGDFKSEYHYEAAMAHRARITQCIDRRAIIYLTLASLYCLRAPRNPGPWTMIGLAVKLCISLGLHRKSCTSRLSLGAELDKRLFWTCYCLDRDINLTIGRPPSICDHDIDCQLPLDVDEASAKPEDFQAAMRRGPGLVSKPPTTLSYFIHMVGLKRIASDIQHSVYRVDKAVDFSDSITEGFLARLNTWKQDIPPESLPNPAPAPSDSHFDTPARLHLRGSYMIQYYSCIRLLLFPRLMDDTSMDSRCLKVVLESCSGVCRSFKQLHQRSTSMYYSPLFTMSLFLAGLTLIYCIWKSPEQALNMSTTNALSDCTIMLYVMAERWPSAGRYRDTFERLKQLVLGRDTAGENDEENITLESSSLITAGTGLRGAPSTTDNTEYDTSRQITRNSISITEPGATTRDSFSATGFVIPNVIRNLVREPFPLWEGESFNLNFDAFMHPTTDTGPMSGSSPGVGGTGCGAYDLGNNTASFDFTFSPTEFDQPVDYDFDPVAFDYSPTGVQLNEYGGILEGFSGHRPGTRL</sequence>
<dbReference type="HOGENOM" id="CLU_012331_4_0_1"/>
<feature type="compositionally biased region" description="Polar residues" evidence="9">
    <location>
        <begin position="7"/>
        <end position="16"/>
    </location>
</feature>
<dbReference type="PROSITE" id="PS00463">
    <property type="entry name" value="ZN2_CY6_FUNGAL_1"/>
    <property type="match status" value="1"/>
</dbReference>
<dbReference type="Proteomes" id="UP000027920">
    <property type="component" value="Unassembled WGS sequence"/>
</dbReference>
<dbReference type="PANTHER" id="PTHR47782">
    <property type="entry name" value="ZN(II)2CYS6 TRANSCRIPTION FACTOR (EUROFUNG)-RELATED"/>
    <property type="match status" value="1"/>
</dbReference>
<dbReference type="InterPro" id="IPR036864">
    <property type="entry name" value="Zn2-C6_fun-type_DNA-bd_sf"/>
</dbReference>
<evidence type="ECO:0000256" key="8">
    <source>
        <dbReference type="SAM" id="Coils"/>
    </source>
</evidence>
<evidence type="ECO:0000256" key="9">
    <source>
        <dbReference type="SAM" id="MobiDB-lite"/>
    </source>
</evidence>
<feature type="region of interest" description="Disordered" evidence="9">
    <location>
        <begin position="151"/>
        <end position="170"/>
    </location>
</feature>
<dbReference type="VEuPathDB" id="FungiDB:A1O9_04252"/>
<dbReference type="Pfam" id="PF00172">
    <property type="entry name" value="Zn_clus"/>
    <property type="match status" value="1"/>
</dbReference>
<dbReference type="GeneID" id="25279185"/>
<dbReference type="SMART" id="SM00066">
    <property type="entry name" value="GAL4"/>
    <property type="match status" value="1"/>
</dbReference>
<dbReference type="GO" id="GO:0008270">
    <property type="term" value="F:zinc ion binding"/>
    <property type="evidence" value="ECO:0007669"/>
    <property type="project" value="InterPro"/>
</dbReference>
<evidence type="ECO:0000256" key="4">
    <source>
        <dbReference type="ARBA" id="ARBA00023015"/>
    </source>
</evidence>
<keyword evidence="3" id="KW-0862">Zinc</keyword>
<protein>
    <recommendedName>
        <fullName evidence="11">Zn(2)-C6 fungal-type domain-containing protein</fullName>
    </recommendedName>
</protein>
<keyword evidence="4" id="KW-0805">Transcription regulation</keyword>
<feature type="coiled-coil region" evidence="8">
    <location>
        <begin position="73"/>
        <end position="100"/>
    </location>
</feature>
<dbReference type="CDD" id="cd12148">
    <property type="entry name" value="fungal_TF_MHR"/>
    <property type="match status" value="1"/>
</dbReference>
<keyword evidence="10" id="KW-0812">Transmembrane</keyword>
<keyword evidence="5" id="KW-0238">DNA-binding</keyword>
<keyword evidence="7" id="KW-0539">Nucleus</keyword>
<dbReference type="GO" id="GO:0005634">
    <property type="term" value="C:nucleus"/>
    <property type="evidence" value="ECO:0007669"/>
    <property type="project" value="UniProtKB-SubCell"/>
</dbReference>
<dbReference type="PROSITE" id="PS50048">
    <property type="entry name" value="ZN2_CY6_FUNGAL_2"/>
    <property type="match status" value="1"/>
</dbReference>
<dbReference type="InterPro" id="IPR001138">
    <property type="entry name" value="Zn2Cys6_DnaBD"/>
</dbReference>
<dbReference type="SMART" id="SM00906">
    <property type="entry name" value="Fungal_trans"/>
    <property type="match status" value="1"/>
</dbReference>
<evidence type="ECO:0000256" key="6">
    <source>
        <dbReference type="ARBA" id="ARBA00023163"/>
    </source>
</evidence>
<evidence type="ECO:0000256" key="10">
    <source>
        <dbReference type="SAM" id="Phobius"/>
    </source>
</evidence>
<name>A0A072PJC1_9EURO</name>
<feature type="region of interest" description="Disordered" evidence="9">
    <location>
        <begin position="1"/>
        <end position="23"/>
    </location>
</feature>
<keyword evidence="8" id="KW-0175">Coiled coil</keyword>
<dbReference type="GO" id="GO:0045944">
    <property type="term" value="P:positive regulation of transcription by RNA polymerase II"/>
    <property type="evidence" value="ECO:0007669"/>
    <property type="project" value="TreeGrafter"/>
</dbReference>
<dbReference type="InterPro" id="IPR052202">
    <property type="entry name" value="Yeast_MetPath_Reg"/>
</dbReference>
<reference evidence="12 13" key="1">
    <citation type="submission" date="2013-03" db="EMBL/GenBank/DDBJ databases">
        <title>The Genome Sequence of Exophiala aquamarina CBS 119918.</title>
        <authorList>
            <consortium name="The Broad Institute Genomics Platform"/>
            <person name="Cuomo C."/>
            <person name="de Hoog S."/>
            <person name="Gorbushina A."/>
            <person name="Walker B."/>
            <person name="Young S.K."/>
            <person name="Zeng Q."/>
            <person name="Gargeya S."/>
            <person name="Fitzgerald M."/>
            <person name="Haas B."/>
            <person name="Abouelleil A."/>
            <person name="Allen A.W."/>
            <person name="Alvarado L."/>
            <person name="Arachchi H.M."/>
            <person name="Berlin A.M."/>
            <person name="Chapman S.B."/>
            <person name="Gainer-Dewar J."/>
            <person name="Goldberg J."/>
            <person name="Griggs A."/>
            <person name="Gujja S."/>
            <person name="Hansen M."/>
            <person name="Howarth C."/>
            <person name="Imamovic A."/>
            <person name="Ireland A."/>
            <person name="Larimer J."/>
            <person name="McCowan C."/>
            <person name="Murphy C."/>
            <person name="Pearson M."/>
            <person name="Poon T.W."/>
            <person name="Priest M."/>
            <person name="Roberts A."/>
            <person name="Saif S."/>
            <person name="Shea T."/>
            <person name="Sisk P."/>
            <person name="Sykes S."/>
            <person name="Wortman J."/>
            <person name="Nusbaum C."/>
            <person name="Birren B."/>
        </authorList>
    </citation>
    <scope>NUCLEOTIDE SEQUENCE [LARGE SCALE GENOMIC DNA]</scope>
    <source>
        <strain evidence="12 13">CBS 119918</strain>
    </source>
</reference>
<evidence type="ECO:0000256" key="3">
    <source>
        <dbReference type="ARBA" id="ARBA00022833"/>
    </source>
</evidence>
<dbReference type="GO" id="GO:0000981">
    <property type="term" value="F:DNA-binding transcription factor activity, RNA polymerase II-specific"/>
    <property type="evidence" value="ECO:0007669"/>
    <property type="project" value="InterPro"/>
</dbReference>